<accession>A0A0F9G1Q8</accession>
<name>A0A0F9G1Q8_9ZZZZ</name>
<organism evidence="1">
    <name type="scientific">marine sediment metagenome</name>
    <dbReference type="NCBI Taxonomy" id="412755"/>
    <lineage>
        <taxon>unclassified sequences</taxon>
        <taxon>metagenomes</taxon>
        <taxon>ecological metagenomes</taxon>
    </lineage>
</organism>
<dbReference type="AlphaFoldDB" id="A0A0F9G1Q8"/>
<evidence type="ECO:0000313" key="1">
    <source>
        <dbReference type="EMBL" id="KKL84381.1"/>
    </source>
</evidence>
<reference evidence="1" key="1">
    <citation type="journal article" date="2015" name="Nature">
        <title>Complex archaea that bridge the gap between prokaryotes and eukaryotes.</title>
        <authorList>
            <person name="Spang A."/>
            <person name="Saw J.H."/>
            <person name="Jorgensen S.L."/>
            <person name="Zaremba-Niedzwiedzka K."/>
            <person name="Martijn J."/>
            <person name="Lind A.E."/>
            <person name="van Eijk R."/>
            <person name="Schleper C."/>
            <person name="Guy L."/>
            <person name="Ettema T.J."/>
        </authorList>
    </citation>
    <scope>NUCLEOTIDE SEQUENCE</scope>
</reference>
<proteinExistence type="predicted"/>
<comment type="caution">
    <text evidence="1">The sequence shown here is derived from an EMBL/GenBank/DDBJ whole genome shotgun (WGS) entry which is preliminary data.</text>
</comment>
<dbReference type="EMBL" id="LAZR01021710">
    <property type="protein sequence ID" value="KKL84381.1"/>
    <property type="molecule type" value="Genomic_DNA"/>
</dbReference>
<gene>
    <name evidence="1" type="ORF">LCGC14_1965310</name>
</gene>
<protein>
    <submittedName>
        <fullName evidence="1">Uncharacterized protein</fullName>
    </submittedName>
</protein>
<sequence>MGGKWTKRHDNRRRLTQAANLLDNATAHLIIIHESYPPGYEKHQELLRAFAVSIDEIKLALLSYREKI</sequence>